<dbReference type="InterPro" id="IPR015402">
    <property type="entry name" value="DUF1980"/>
</dbReference>
<accession>A0A928KQ88</accession>
<dbReference type="EMBL" id="SVNY01000001">
    <property type="protein sequence ID" value="MBE6832580.1"/>
    <property type="molecule type" value="Genomic_DNA"/>
</dbReference>
<dbReference type="NCBIfam" id="TIGR03943">
    <property type="entry name" value="TIGR03943 family putative permease subunit"/>
    <property type="match status" value="1"/>
</dbReference>
<dbReference type="PANTHER" id="PTHR40047:SF1">
    <property type="entry name" value="UPF0703 PROTEIN YCGQ"/>
    <property type="match status" value="1"/>
</dbReference>
<reference evidence="4" key="1">
    <citation type="submission" date="2019-04" db="EMBL/GenBank/DDBJ databases">
        <title>Evolution of Biomass-Degrading Anaerobic Consortia Revealed by Metagenomics.</title>
        <authorList>
            <person name="Peng X."/>
        </authorList>
    </citation>
    <scope>NUCLEOTIDE SEQUENCE</scope>
    <source>
        <strain evidence="4">SIG551</strain>
    </source>
</reference>
<feature type="transmembrane region" description="Helical" evidence="1">
    <location>
        <begin position="73"/>
        <end position="92"/>
    </location>
</feature>
<gene>
    <name evidence="4" type="ORF">E7512_03190</name>
</gene>
<protein>
    <submittedName>
        <fullName evidence="4">TIGR03943 family protein</fullName>
    </submittedName>
</protein>
<dbReference type="InterPro" id="IPR048493">
    <property type="entry name" value="DUF1980_N"/>
</dbReference>
<keyword evidence="1" id="KW-0472">Membrane</keyword>
<organism evidence="4 5">
    <name type="scientific">Faecalispora sporosphaeroides</name>
    <dbReference type="NCBI Taxonomy" id="1549"/>
    <lineage>
        <taxon>Bacteria</taxon>
        <taxon>Bacillati</taxon>
        <taxon>Bacillota</taxon>
        <taxon>Clostridia</taxon>
        <taxon>Eubacteriales</taxon>
        <taxon>Oscillospiraceae</taxon>
        <taxon>Faecalispora</taxon>
    </lineage>
</organism>
<feature type="domain" description="DUF1980" evidence="3">
    <location>
        <begin position="129"/>
        <end position="253"/>
    </location>
</feature>
<dbReference type="PANTHER" id="PTHR40047">
    <property type="entry name" value="UPF0703 PROTEIN YCGQ"/>
    <property type="match status" value="1"/>
</dbReference>
<proteinExistence type="predicted"/>
<dbReference type="InterPro" id="IPR048447">
    <property type="entry name" value="DUF1980_C"/>
</dbReference>
<feature type="transmembrane region" description="Helical" evidence="1">
    <location>
        <begin position="12"/>
        <end position="36"/>
    </location>
</feature>
<comment type="caution">
    <text evidence="4">The sequence shown here is derived from an EMBL/GenBank/DDBJ whole genome shotgun (WGS) entry which is preliminary data.</text>
</comment>
<keyword evidence="1" id="KW-1133">Transmembrane helix</keyword>
<dbReference type="Pfam" id="PF09323">
    <property type="entry name" value="DUF1980"/>
    <property type="match status" value="1"/>
</dbReference>
<keyword evidence="1" id="KW-0812">Transmembrane</keyword>
<dbReference type="RefSeq" id="WP_020074255.1">
    <property type="nucleotide sequence ID" value="NZ_JBKWRC010000005.1"/>
</dbReference>
<dbReference type="Proteomes" id="UP000754750">
    <property type="component" value="Unassembled WGS sequence"/>
</dbReference>
<dbReference type="InterPro" id="IPR052955">
    <property type="entry name" value="UPF0703_membrane_permease"/>
</dbReference>
<evidence type="ECO:0000313" key="4">
    <source>
        <dbReference type="EMBL" id="MBE6832580.1"/>
    </source>
</evidence>
<dbReference type="AlphaFoldDB" id="A0A928KQ88"/>
<evidence type="ECO:0000259" key="2">
    <source>
        <dbReference type="Pfam" id="PF09323"/>
    </source>
</evidence>
<sequence>MEKRTPSPQALLEAACCLSFAAMILYLAVTGGYLQYVTPKTLPYLYFTVGVMAIWGIFGLLRRTRSVQRMRTAHCLTLAIPILLLLLPHSAVTSSSLSSGYVGATNPGTTTQQAQQLPSQSEPAYGSLTGLDEANKTITVSDSEFYLWISALYENPQKYDGYHIRMTGYVFRDSTQMKDNEFVPARLMMTCCVADLTPVGLLCQYDKTGELKADSWVTAEGTLHYEDYQGSPEPQITVTAITPAKEVVGYLYPV</sequence>
<evidence type="ECO:0000259" key="3">
    <source>
        <dbReference type="Pfam" id="PF21537"/>
    </source>
</evidence>
<feature type="transmembrane region" description="Helical" evidence="1">
    <location>
        <begin position="42"/>
        <end position="61"/>
    </location>
</feature>
<name>A0A928KQ88_9FIRM</name>
<dbReference type="Pfam" id="PF21537">
    <property type="entry name" value="DUF1980_C"/>
    <property type="match status" value="1"/>
</dbReference>
<evidence type="ECO:0000256" key="1">
    <source>
        <dbReference type="SAM" id="Phobius"/>
    </source>
</evidence>
<feature type="domain" description="DUF1980" evidence="2">
    <location>
        <begin position="13"/>
        <end position="99"/>
    </location>
</feature>
<evidence type="ECO:0000313" key="5">
    <source>
        <dbReference type="Proteomes" id="UP000754750"/>
    </source>
</evidence>